<name>A0A0S2ZM97_9FUSO</name>
<evidence type="ECO:0000259" key="7">
    <source>
        <dbReference type="Pfam" id="PF03787"/>
    </source>
</evidence>
<dbReference type="GO" id="GO:0003723">
    <property type="term" value="F:RNA binding"/>
    <property type="evidence" value="ECO:0007669"/>
    <property type="project" value="UniProtKB-KW"/>
</dbReference>
<comment type="function">
    <text evidence="1">This subunit might be involved in maturation of a crRNA intermediate to its mature form.</text>
</comment>
<dbReference type="RefSeq" id="WP_029493295.1">
    <property type="nucleotide sequence ID" value="NZ_ATKF01000063.1"/>
</dbReference>
<keyword evidence="4" id="KW-0694">RNA-binding</keyword>
<dbReference type="NCBIfam" id="TIGR01899">
    <property type="entry name" value="cas_TM1807_csm5"/>
    <property type="match status" value="1"/>
</dbReference>
<sequence length="389" mass="45818">MSNIIKYKMKLEVLTPLHIGGADYKSKLDKKEYVFDKDKGTLTLIDSEKFISFLIKKNLFDDYIFYIQKNLNLKKYEQDKNIKLIDFLKSRDIYKNIEEFRKKAPIKIDPEIEEMNDIKLILRNLQGKPYIPGSSIKGAIINFLLVNYIINHRDKFKIERNKILEIAKKTNNDNDIRKAKNDIKRIVNEIEKSIIYGDNKELEKSKRFGISVSDTYNYSNTRTYFYRDIDEKRDKSKEEKEQAMPVYREYIMANSIFDFDVTLDIDLMEKSKFKIKNISNLTEAIENTSNYLINDILKDENSPQIENLVLGANTGFLQKTIIYSLFEKEEERLEVIKKLLHLKKGDKIKDHLKDKFSPRVLNRIKINGKNHLTGLVKITKVEEKNVGTN</sequence>
<dbReference type="InterPro" id="IPR010173">
    <property type="entry name" value="CRISPR-assoc_Csm5"/>
</dbReference>
<organism evidence="8">
    <name type="scientific">Fusobacterium hwasookii ChDC F174</name>
    <dbReference type="NCBI Taxonomy" id="1307442"/>
    <lineage>
        <taxon>Bacteria</taxon>
        <taxon>Fusobacteriati</taxon>
        <taxon>Fusobacteriota</taxon>
        <taxon>Fusobacteriia</taxon>
        <taxon>Fusobacteriales</taxon>
        <taxon>Fusobacteriaceae</taxon>
        <taxon>Fusobacterium</taxon>
    </lineage>
</organism>
<accession>A0A0S2ZM97</accession>
<evidence type="ECO:0000313" key="9">
    <source>
        <dbReference type="Proteomes" id="UP000063275"/>
    </source>
</evidence>
<keyword evidence="5" id="KW-0051">Antiviral defense</keyword>
<dbReference type="Pfam" id="PF03787">
    <property type="entry name" value="RAMPs"/>
    <property type="match status" value="1"/>
</dbReference>
<dbReference type="AlphaFoldDB" id="A0A0S2ZM97"/>
<dbReference type="Proteomes" id="UP000063275">
    <property type="component" value="Chromosome"/>
</dbReference>
<evidence type="ECO:0000256" key="3">
    <source>
        <dbReference type="ARBA" id="ARBA00016113"/>
    </source>
</evidence>
<dbReference type="PANTHER" id="PTHR38007">
    <property type="entry name" value="CRISPR SYSTEM CMS PROTEIN CSM5"/>
    <property type="match status" value="1"/>
</dbReference>
<evidence type="ECO:0000256" key="2">
    <source>
        <dbReference type="ARBA" id="ARBA00006680"/>
    </source>
</evidence>
<evidence type="ECO:0000256" key="4">
    <source>
        <dbReference type="ARBA" id="ARBA00022884"/>
    </source>
</evidence>
<evidence type="ECO:0000313" key="8">
    <source>
        <dbReference type="EMBL" id="ALQ40032.1"/>
    </source>
</evidence>
<protein>
    <recommendedName>
        <fullName evidence="3">CRISPR system Cms protein Csm5</fullName>
    </recommendedName>
    <alternativeName>
        <fullName evidence="6">CRISPR type III A-associated protein Csm5</fullName>
    </alternativeName>
</protein>
<evidence type="ECO:0000256" key="5">
    <source>
        <dbReference type="ARBA" id="ARBA00023118"/>
    </source>
</evidence>
<evidence type="ECO:0000256" key="1">
    <source>
        <dbReference type="ARBA" id="ARBA00003088"/>
    </source>
</evidence>
<feature type="domain" description="CRISPR type III-associated protein" evidence="7">
    <location>
        <begin position="10"/>
        <end position="288"/>
    </location>
</feature>
<gene>
    <name evidence="8" type="ORF">RN87_05750</name>
</gene>
<dbReference type="GO" id="GO:0051607">
    <property type="term" value="P:defense response to virus"/>
    <property type="evidence" value="ECO:0007669"/>
    <property type="project" value="UniProtKB-KW"/>
</dbReference>
<dbReference type="PANTHER" id="PTHR38007:SF1">
    <property type="entry name" value="CRISPR SYSTEM CMS PROTEIN CSM5"/>
    <property type="match status" value="1"/>
</dbReference>
<reference evidence="8 9" key="1">
    <citation type="submission" date="2015-11" db="EMBL/GenBank/DDBJ databases">
        <authorList>
            <person name="Zhang Y."/>
            <person name="Guo Z."/>
        </authorList>
    </citation>
    <scope>NUCLEOTIDE SEQUENCE [LARGE SCALE GENOMIC DNA]</scope>
    <source>
        <strain evidence="8 9">ChDC F174</strain>
    </source>
</reference>
<proteinExistence type="inferred from homology"/>
<comment type="similarity">
    <text evidence="2">Belongs to the CRISPR-associated Csm5 family.</text>
</comment>
<evidence type="ECO:0000256" key="6">
    <source>
        <dbReference type="ARBA" id="ARBA00031720"/>
    </source>
</evidence>
<dbReference type="KEGG" id="fhw:RN87_05750"/>
<dbReference type="EMBL" id="CP013331">
    <property type="protein sequence ID" value="ALQ40032.1"/>
    <property type="molecule type" value="Genomic_DNA"/>
</dbReference>
<dbReference type="InterPro" id="IPR005537">
    <property type="entry name" value="RAMP_III_fam"/>
</dbReference>
<dbReference type="OrthoDB" id="24360at2"/>